<gene>
    <name evidence="3" type="ORF">GCM10011515_24260</name>
</gene>
<dbReference type="EMBL" id="BMKL01000001">
    <property type="protein sequence ID" value="GGE03780.1"/>
    <property type="molecule type" value="Genomic_DNA"/>
</dbReference>
<name>A0ABQ1S9W6_9SPHN</name>
<keyword evidence="4" id="KW-1185">Reference proteome</keyword>
<reference evidence="4" key="1">
    <citation type="journal article" date="2019" name="Int. J. Syst. Evol. Microbiol.">
        <title>The Global Catalogue of Microorganisms (GCM) 10K type strain sequencing project: providing services to taxonomists for standard genome sequencing and annotation.</title>
        <authorList>
            <consortium name="The Broad Institute Genomics Platform"/>
            <consortium name="The Broad Institute Genome Sequencing Center for Infectious Disease"/>
            <person name="Wu L."/>
            <person name="Ma J."/>
        </authorList>
    </citation>
    <scope>NUCLEOTIDE SEQUENCE [LARGE SCALE GENOMIC DNA]</scope>
    <source>
        <strain evidence="4">CGMCC 1.15959</strain>
    </source>
</reference>
<comment type="caution">
    <text evidence="3">The sequence shown here is derived from an EMBL/GenBank/DDBJ whole genome shotgun (WGS) entry which is preliminary data.</text>
</comment>
<dbReference type="RefSeq" id="WP_188645368.1">
    <property type="nucleotide sequence ID" value="NZ_BMKL01000001.1"/>
</dbReference>
<dbReference type="Pfam" id="PF10988">
    <property type="entry name" value="DUF2807"/>
    <property type="match status" value="1"/>
</dbReference>
<dbReference type="PANTHER" id="PTHR39200:SF1">
    <property type="entry name" value="AUTO-TRANSPORTER ADHESIN HEAD GIN DOMAIN-CONTAINING PROTEIN-RELATED"/>
    <property type="match status" value="1"/>
</dbReference>
<evidence type="ECO:0000313" key="4">
    <source>
        <dbReference type="Proteomes" id="UP000619041"/>
    </source>
</evidence>
<evidence type="ECO:0000313" key="3">
    <source>
        <dbReference type="EMBL" id="GGE03780.1"/>
    </source>
</evidence>
<dbReference type="Gene3D" id="2.160.20.120">
    <property type="match status" value="1"/>
</dbReference>
<feature type="domain" description="Putative auto-transporter adhesin head GIN" evidence="2">
    <location>
        <begin position="49"/>
        <end position="225"/>
    </location>
</feature>
<evidence type="ECO:0000259" key="2">
    <source>
        <dbReference type="Pfam" id="PF10988"/>
    </source>
</evidence>
<sequence length="267" mass="26262">MLQKILKGVVPVLAFALAAGVSGCDGHISINGKDGVPLSELDLDGKAPTSLVLAGPDTVIVSKGEKLTIEVGGDADAAEALRFTLDDETLGIMRQSGWKGDGKATVRVTMPNLERLTLAGSGTVQADRITGDAETVVAGSGSVQLAGVDAKKLEVTIAGSGSLAAAGRAQSLELSIAGSGSADMAGLKVDGAEVTIAGSGDASFASDGTVEATVMGSGDVTVTGKAKCTIKSMGSGKLNCHSGARPSDGPPAAPAAPTAPEAPPTPE</sequence>
<protein>
    <submittedName>
        <fullName evidence="3">DUF2807 domain-containing protein</fullName>
    </submittedName>
</protein>
<organism evidence="3 4">
    <name type="scientific">Tsuneonella deserti</name>
    <dbReference type="NCBI Taxonomy" id="2035528"/>
    <lineage>
        <taxon>Bacteria</taxon>
        <taxon>Pseudomonadati</taxon>
        <taxon>Pseudomonadota</taxon>
        <taxon>Alphaproteobacteria</taxon>
        <taxon>Sphingomonadales</taxon>
        <taxon>Erythrobacteraceae</taxon>
        <taxon>Tsuneonella</taxon>
    </lineage>
</organism>
<feature type="region of interest" description="Disordered" evidence="1">
    <location>
        <begin position="237"/>
        <end position="267"/>
    </location>
</feature>
<dbReference type="PANTHER" id="PTHR39200">
    <property type="entry name" value="HYPOTHETICAL EXPORTED PROTEIN"/>
    <property type="match status" value="1"/>
</dbReference>
<accession>A0ABQ1S9W6</accession>
<dbReference type="PROSITE" id="PS51257">
    <property type="entry name" value="PROKAR_LIPOPROTEIN"/>
    <property type="match status" value="1"/>
</dbReference>
<dbReference type="InterPro" id="IPR021255">
    <property type="entry name" value="DUF2807"/>
</dbReference>
<proteinExistence type="predicted"/>
<evidence type="ECO:0000256" key="1">
    <source>
        <dbReference type="SAM" id="MobiDB-lite"/>
    </source>
</evidence>
<dbReference type="Proteomes" id="UP000619041">
    <property type="component" value="Unassembled WGS sequence"/>
</dbReference>